<dbReference type="RefSeq" id="WP_018976681.1">
    <property type="nucleotide sequence ID" value="NZ_BMLN01000007.1"/>
</dbReference>
<name>A0ABQ2L4M0_9BACL</name>
<evidence type="ECO:0000256" key="2">
    <source>
        <dbReference type="SAM" id="Phobius"/>
    </source>
</evidence>
<evidence type="ECO:0000256" key="1">
    <source>
        <dbReference type="SAM" id="MobiDB-lite"/>
    </source>
</evidence>
<sequence>MNELFWVIVIELVKLGVLAGVIYAIVSSVVESRINRLVRVELDHMDRKQNDRFQVLDRHLQELNTVVAEQGQRLKRVEASLEQPNEGAPGSVQVKKD</sequence>
<proteinExistence type="predicted"/>
<dbReference type="Proteomes" id="UP000606653">
    <property type="component" value="Unassembled WGS sequence"/>
</dbReference>
<feature type="transmembrane region" description="Helical" evidence="2">
    <location>
        <begin position="6"/>
        <end position="26"/>
    </location>
</feature>
<dbReference type="EMBL" id="BMLN01000007">
    <property type="protein sequence ID" value="GGO02983.1"/>
    <property type="molecule type" value="Genomic_DNA"/>
</dbReference>
<reference evidence="4" key="1">
    <citation type="journal article" date="2019" name="Int. J. Syst. Evol. Microbiol.">
        <title>The Global Catalogue of Microorganisms (GCM) 10K type strain sequencing project: providing services to taxonomists for standard genome sequencing and annotation.</title>
        <authorList>
            <consortium name="The Broad Institute Genomics Platform"/>
            <consortium name="The Broad Institute Genome Sequencing Center for Infectious Disease"/>
            <person name="Wu L."/>
            <person name="Ma J."/>
        </authorList>
    </citation>
    <scope>NUCLEOTIDE SEQUENCE [LARGE SCALE GENOMIC DNA]</scope>
    <source>
        <strain evidence="4">CGMCC 1.6964</strain>
    </source>
</reference>
<evidence type="ECO:0000313" key="4">
    <source>
        <dbReference type="Proteomes" id="UP000606653"/>
    </source>
</evidence>
<gene>
    <name evidence="3" type="ORF">GCM10010969_26840</name>
</gene>
<evidence type="ECO:0000313" key="3">
    <source>
        <dbReference type="EMBL" id="GGO02983.1"/>
    </source>
</evidence>
<keyword evidence="2" id="KW-0472">Membrane</keyword>
<accession>A0ABQ2L4M0</accession>
<keyword evidence="2" id="KW-1133">Transmembrane helix</keyword>
<protein>
    <submittedName>
        <fullName evidence="3">Uncharacterized protein</fullName>
    </submittedName>
</protein>
<comment type="caution">
    <text evidence="3">The sequence shown here is derived from an EMBL/GenBank/DDBJ whole genome shotgun (WGS) entry which is preliminary data.</text>
</comment>
<organism evidence="3 4">
    <name type="scientific">Saccharibacillus kuerlensis</name>
    <dbReference type="NCBI Taxonomy" id="459527"/>
    <lineage>
        <taxon>Bacteria</taxon>
        <taxon>Bacillati</taxon>
        <taxon>Bacillota</taxon>
        <taxon>Bacilli</taxon>
        <taxon>Bacillales</taxon>
        <taxon>Paenibacillaceae</taxon>
        <taxon>Saccharibacillus</taxon>
    </lineage>
</organism>
<keyword evidence="4" id="KW-1185">Reference proteome</keyword>
<feature type="region of interest" description="Disordered" evidence="1">
    <location>
        <begin position="78"/>
        <end position="97"/>
    </location>
</feature>
<keyword evidence="2" id="KW-0812">Transmembrane</keyword>